<feature type="transmembrane region" description="Helical" evidence="8">
    <location>
        <begin position="304"/>
        <end position="324"/>
    </location>
</feature>
<gene>
    <name evidence="9" type="ORF">BPAE_0010g00210</name>
</gene>
<dbReference type="Pfam" id="PF00860">
    <property type="entry name" value="Xan_ur_permease"/>
    <property type="match status" value="1"/>
</dbReference>
<dbReference type="PROSITE" id="PS01116">
    <property type="entry name" value="XANTH_URACIL_PERMASE"/>
    <property type="match status" value="1"/>
</dbReference>
<accession>A0A4Z1G750</accession>
<dbReference type="AlphaFoldDB" id="A0A4Z1G750"/>
<organism evidence="9 10">
    <name type="scientific">Botrytis paeoniae</name>
    <dbReference type="NCBI Taxonomy" id="278948"/>
    <lineage>
        <taxon>Eukaryota</taxon>
        <taxon>Fungi</taxon>
        <taxon>Dikarya</taxon>
        <taxon>Ascomycota</taxon>
        <taxon>Pezizomycotina</taxon>
        <taxon>Leotiomycetes</taxon>
        <taxon>Helotiales</taxon>
        <taxon>Sclerotiniaceae</taxon>
        <taxon>Botrytis</taxon>
    </lineage>
</organism>
<comment type="caution">
    <text evidence="9">The sequence shown here is derived from an EMBL/GenBank/DDBJ whole genome shotgun (WGS) entry which is preliminary data.</text>
</comment>
<dbReference type="InterPro" id="IPR006042">
    <property type="entry name" value="Xan_ur_permease"/>
</dbReference>
<feature type="transmembrane region" description="Helical" evidence="8">
    <location>
        <begin position="114"/>
        <end position="131"/>
    </location>
</feature>
<keyword evidence="5 8" id="KW-1133">Transmembrane helix</keyword>
<evidence type="ECO:0000256" key="4">
    <source>
        <dbReference type="ARBA" id="ARBA00022692"/>
    </source>
</evidence>
<dbReference type="Proteomes" id="UP000297910">
    <property type="component" value="Unassembled WGS sequence"/>
</dbReference>
<evidence type="ECO:0000256" key="8">
    <source>
        <dbReference type="SAM" id="Phobius"/>
    </source>
</evidence>
<feature type="transmembrane region" description="Helical" evidence="8">
    <location>
        <begin position="274"/>
        <end position="292"/>
    </location>
</feature>
<feature type="transmembrane region" description="Helical" evidence="8">
    <location>
        <begin position="491"/>
        <end position="513"/>
    </location>
</feature>
<feature type="region of interest" description="Disordered" evidence="7">
    <location>
        <begin position="556"/>
        <end position="610"/>
    </location>
</feature>
<keyword evidence="3" id="KW-0813">Transport</keyword>
<feature type="transmembrane region" description="Helical" evidence="8">
    <location>
        <begin position="191"/>
        <end position="212"/>
    </location>
</feature>
<name>A0A4Z1G750_9HELO</name>
<feature type="compositionally biased region" description="Basic and acidic residues" evidence="7">
    <location>
        <begin position="12"/>
        <end position="26"/>
    </location>
</feature>
<evidence type="ECO:0000256" key="1">
    <source>
        <dbReference type="ARBA" id="ARBA00004141"/>
    </source>
</evidence>
<reference evidence="9 10" key="1">
    <citation type="submission" date="2017-12" db="EMBL/GenBank/DDBJ databases">
        <title>Comparative genomics of Botrytis spp.</title>
        <authorList>
            <person name="Valero-Jimenez C.A."/>
            <person name="Tapia P."/>
            <person name="Veloso J."/>
            <person name="Silva-Moreno E."/>
            <person name="Staats M."/>
            <person name="Valdes J.H."/>
            <person name="Van Kan J.A.L."/>
        </authorList>
    </citation>
    <scope>NUCLEOTIDE SEQUENCE [LARGE SCALE GENOMIC DNA]</scope>
    <source>
        <strain evidence="9 10">Bp0003</strain>
    </source>
</reference>
<dbReference type="NCBIfam" id="TIGR00801">
    <property type="entry name" value="ncs2"/>
    <property type="match status" value="1"/>
</dbReference>
<feature type="transmembrane region" description="Helical" evidence="8">
    <location>
        <begin position="219"/>
        <end position="238"/>
    </location>
</feature>
<dbReference type="PANTHER" id="PTHR42810:SF2">
    <property type="entry name" value="PURINE PERMEASE C1399.01C-RELATED"/>
    <property type="match status" value="1"/>
</dbReference>
<evidence type="ECO:0000256" key="2">
    <source>
        <dbReference type="ARBA" id="ARBA00008821"/>
    </source>
</evidence>
<evidence type="ECO:0000256" key="6">
    <source>
        <dbReference type="ARBA" id="ARBA00023136"/>
    </source>
</evidence>
<feature type="transmembrane region" description="Helical" evidence="8">
    <location>
        <begin position="344"/>
        <end position="361"/>
    </location>
</feature>
<evidence type="ECO:0000313" key="9">
    <source>
        <dbReference type="EMBL" id="TGO29837.1"/>
    </source>
</evidence>
<feature type="transmembrane region" description="Helical" evidence="8">
    <location>
        <begin position="458"/>
        <end position="479"/>
    </location>
</feature>
<dbReference type="PANTHER" id="PTHR42810">
    <property type="entry name" value="PURINE PERMEASE C1399.01C-RELATED"/>
    <property type="match status" value="1"/>
</dbReference>
<feature type="compositionally biased region" description="Basic and acidic residues" evidence="7">
    <location>
        <begin position="567"/>
        <end position="581"/>
    </location>
</feature>
<keyword evidence="4 8" id="KW-0812">Transmembrane</keyword>
<evidence type="ECO:0000256" key="3">
    <source>
        <dbReference type="ARBA" id="ARBA00022448"/>
    </source>
</evidence>
<comment type="similarity">
    <text evidence="2">Belongs to the nucleobase:cation symporter-2 (NCS2) (TC 2.A.40) family.</text>
</comment>
<comment type="subcellular location">
    <subcellularLocation>
        <location evidence="1">Membrane</location>
        <topology evidence="1">Multi-pass membrane protein</topology>
    </subcellularLocation>
</comment>
<evidence type="ECO:0000313" key="10">
    <source>
        <dbReference type="Proteomes" id="UP000297910"/>
    </source>
</evidence>
<evidence type="ECO:0008006" key="11">
    <source>
        <dbReference type="Google" id="ProtNLM"/>
    </source>
</evidence>
<keyword evidence="6 8" id="KW-0472">Membrane</keyword>
<dbReference type="EMBL" id="PQXI01000010">
    <property type="protein sequence ID" value="TGO29837.1"/>
    <property type="molecule type" value="Genomic_DNA"/>
</dbReference>
<feature type="transmembrane region" description="Helical" evidence="8">
    <location>
        <begin position="431"/>
        <end position="452"/>
    </location>
</feature>
<feature type="transmembrane region" description="Helical" evidence="8">
    <location>
        <begin position="143"/>
        <end position="163"/>
    </location>
</feature>
<feature type="transmembrane region" description="Helical" evidence="8">
    <location>
        <begin position="78"/>
        <end position="102"/>
    </location>
</feature>
<dbReference type="GO" id="GO:0042907">
    <property type="term" value="F:xanthine transmembrane transporter activity"/>
    <property type="evidence" value="ECO:0007669"/>
    <property type="project" value="TreeGrafter"/>
</dbReference>
<sequence length="610" mass="64448">MAVTIDSGPQDGPDRIVSENSRERTMGERVRGTVRAFTTKGGLVGNYDYAFLFKPNLPFMKKSKRRAPFFGLQDRMPVLLGLLLGFQHALAMLAGIITPPILIAGSAYFDTETTQYLVSTSLIVSGILSAVQITRFKVMKTPYYIGTGLISVVGTSFAIIPLASKGFSQMYANGMCKTAEDGTPLPCPEGYGALLGTASLCALLEIGLSFMTPKLLKKLFPPIVTGPTVMLIGVSLILTGLEGWAGGSGTCMSRPTTGDYMLCPSNAAPHPLPWGSAEFIGLGFSVFITIIICERFGSPIMKSLAVVLGLLVGCIIAAACGYFDSSGITAAPVASFIWVKTFPLSVYGPFILPLLAIYLILMMEAIGDITATCDVSRLQVDGILFDSRIQGGVLADGLNGMLAGLCTITPMSTFAQNNGVIALTRCANRKAGFAACFFLVVMGVFAKFAAAITSIPDAVLGGMTTFLFASVAVSGLRIISTVPFTRRTRFILTASLALGYGATLVPTWFSYVFTYTGNNRAKAGFFDAIVLVMETGFAVTAFVAVALNLGLPEEDEDEEVESLAGDLGDREAEERALEGREMGTVGEHGSGSGSFEMGKAGEVGLGREGK</sequence>
<dbReference type="GO" id="GO:0005886">
    <property type="term" value="C:plasma membrane"/>
    <property type="evidence" value="ECO:0007669"/>
    <property type="project" value="TreeGrafter"/>
</dbReference>
<feature type="region of interest" description="Disordered" evidence="7">
    <location>
        <begin position="1"/>
        <end position="26"/>
    </location>
</feature>
<protein>
    <recommendedName>
        <fullName evidence="11">Purine permease</fullName>
    </recommendedName>
</protein>
<evidence type="ECO:0000256" key="5">
    <source>
        <dbReference type="ARBA" id="ARBA00022989"/>
    </source>
</evidence>
<proteinExistence type="inferred from homology"/>
<evidence type="ECO:0000256" key="7">
    <source>
        <dbReference type="SAM" id="MobiDB-lite"/>
    </source>
</evidence>
<dbReference type="GO" id="GO:0000324">
    <property type="term" value="C:fungal-type vacuole"/>
    <property type="evidence" value="ECO:0007669"/>
    <property type="project" value="TreeGrafter"/>
</dbReference>
<dbReference type="InterPro" id="IPR006043">
    <property type="entry name" value="NCS2"/>
</dbReference>
<feature type="transmembrane region" description="Helical" evidence="8">
    <location>
        <begin position="525"/>
        <end position="547"/>
    </location>
</feature>
<keyword evidence="10" id="KW-1185">Reference proteome</keyword>